<keyword evidence="10" id="KW-1185">Reference proteome</keyword>
<proteinExistence type="predicted"/>
<evidence type="ECO:0000259" key="8">
    <source>
        <dbReference type="Pfam" id="PF04862"/>
    </source>
</evidence>
<comment type="caution">
    <text evidence="9">The sequence shown here is derived from an EMBL/GenBank/DDBJ whole genome shotgun (WGS) entry which is preliminary data.</text>
</comment>
<sequence length="474" mass="51432">MIWEPDVVIWGALLSVCKECGNIEFEVAERVIKDIRDLDPENHGVYVVLSIMYAEAERWEDELKRKERDVQIQIEVLTEPTVNHSKATYNRRYFMKLHTILISCIFLATVFADILQNPDFGLPPSNWNTSFPFFTLDANSSTIPGWSFEGTVQYVTAGANLSLPQNGRAILLGPDGKINQTFTANGEQTQYLLTFVLSRNCSTHNASLLVSAPDSSAEFSLTGKYGRELWEVYGHWVGSWGGGESINLVIESQAVDVDENSTCWPVVGALDLVTVGSVKQESDNLLLNGGFESGPAFPEFSNNGLLLNSEPSLTESALQQWTVTGTVKYINSKNHFIPEGKAAIEIVSGISSGIQTAKQLNQGSTYNLDFLLGDANDSCVGDFTVGVAAGSSVENFTIRSNGSGSAQKHSLPFNGAGTGPTTISFQSYTTGQREDGVFCGPVIDGVILRASGVRKLNVSVGLLMSLIFVALVKI</sequence>
<evidence type="ECO:0000256" key="5">
    <source>
        <dbReference type="ARBA" id="ARBA00023180"/>
    </source>
</evidence>
<evidence type="ECO:0000256" key="7">
    <source>
        <dbReference type="SAM" id="Phobius"/>
    </source>
</evidence>
<dbReference type="GO" id="GO:0005576">
    <property type="term" value="C:extracellular region"/>
    <property type="evidence" value="ECO:0007669"/>
    <property type="project" value="UniProtKB-SubCell"/>
</dbReference>
<evidence type="ECO:0000313" key="10">
    <source>
        <dbReference type="Proteomes" id="UP001632038"/>
    </source>
</evidence>
<dbReference type="AlphaFoldDB" id="A0ABD3CMY6"/>
<evidence type="ECO:0000313" key="9">
    <source>
        <dbReference type="EMBL" id="KAL3630832.1"/>
    </source>
</evidence>
<dbReference type="InterPro" id="IPR052437">
    <property type="entry name" value="Pectin_Meth_Modulator"/>
</dbReference>
<feature type="domain" description="DUF642" evidence="8">
    <location>
        <begin position="114"/>
        <end position="270"/>
    </location>
</feature>
<keyword evidence="4" id="KW-0732">Signal</keyword>
<evidence type="ECO:0000256" key="3">
    <source>
        <dbReference type="ARBA" id="ARBA00022525"/>
    </source>
</evidence>
<reference evidence="10" key="1">
    <citation type="journal article" date="2024" name="IScience">
        <title>Strigolactones Initiate the Formation of Haustorium-like Structures in Castilleja.</title>
        <authorList>
            <person name="Buerger M."/>
            <person name="Peterson D."/>
            <person name="Chory J."/>
        </authorList>
    </citation>
    <scope>NUCLEOTIDE SEQUENCE [LARGE SCALE GENOMIC DNA]</scope>
</reference>
<gene>
    <name evidence="9" type="ORF">CASFOL_023816</name>
</gene>
<dbReference type="Gene3D" id="2.60.120.260">
    <property type="entry name" value="Galactose-binding domain-like"/>
    <property type="match status" value="1"/>
</dbReference>
<dbReference type="EMBL" id="JAVIJP010000032">
    <property type="protein sequence ID" value="KAL3630832.1"/>
    <property type="molecule type" value="Genomic_DNA"/>
</dbReference>
<keyword evidence="3" id="KW-0964">Secreted</keyword>
<keyword evidence="7" id="KW-0812">Transmembrane</keyword>
<accession>A0ABD3CMY6</accession>
<keyword evidence="7" id="KW-1133">Transmembrane helix</keyword>
<evidence type="ECO:0000256" key="4">
    <source>
        <dbReference type="ARBA" id="ARBA00022729"/>
    </source>
</evidence>
<feature type="domain" description="DUF642" evidence="8">
    <location>
        <begin position="284"/>
        <end position="448"/>
    </location>
</feature>
<organism evidence="9 10">
    <name type="scientific">Castilleja foliolosa</name>
    <dbReference type="NCBI Taxonomy" id="1961234"/>
    <lineage>
        <taxon>Eukaryota</taxon>
        <taxon>Viridiplantae</taxon>
        <taxon>Streptophyta</taxon>
        <taxon>Embryophyta</taxon>
        <taxon>Tracheophyta</taxon>
        <taxon>Spermatophyta</taxon>
        <taxon>Magnoliopsida</taxon>
        <taxon>eudicotyledons</taxon>
        <taxon>Gunneridae</taxon>
        <taxon>Pentapetalae</taxon>
        <taxon>asterids</taxon>
        <taxon>lamiids</taxon>
        <taxon>Lamiales</taxon>
        <taxon>Orobanchaceae</taxon>
        <taxon>Pedicularideae</taxon>
        <taxon>Castillejinae</taxon>
        <taxon>Castilleja</taxon>
    </lineage>
</organism>
<feature type="transmembrane region" description="Helical" evidence="7">
    <location>
        <begin position="93"/>
        <end position="115"/>
    </location>
</feature>
<dbReference type="PANTHER" id="PTHR31265:SF28">
    <property type="entry name" value="EMB|CAB87702.1"/>
    <property type="match status" value="1"/>
</dbReference>
<dbReference type="Pfam" id="PF04862">
    <property type="entry name" value="DUF642"/>
    <property type="match status" value="2"/>
</dbReference>
<evidence type="ECO:0000256" key="6">
    <source>
        <dbReference type="SAM" id="Coils"/>
    </source>
</evidence>
<name>A0ABD3CMY6_9LAMI</name>
<dbReference type="InterPro" id="IPR006946">
    <property type="entry name" value="DGR2-like_dom"/>
</dbReference>
<keyword evidence="7" id="KW-0472">Membrane</keyword>
<evidence type="ECO:0000256" key="1">
    <source>
        <dbReference type="ARBA" id="ARBA00004196"/>
    </source>
</evidence>
<protein>
    <recommendedName>
        <fullName evidence="8">DUF642 domain-containing protein</fullName>
    </recommendedName>
</protein>
<dbReference type="PANTHER" id="PTHR31265">
    <property type="entry name" value="OS02G0527500 PROTEIN-RELATED"/>
    <property type="match status" value="1"/>
</dbReference>
<keyword evidence="6" id="KW-0175">Coiled coil</keyword>
<feature type="coiled-coil region" evidence="6">
    <location>
        <begin position="49"/>
        <end position="76"/>
    </location>
</feature>
<keyword evidence="5" id="KW-0325">Glycoprotein</keyword>
<dbReference type="Proteomes" id="UP001632038">
    <property type="component" value="Unassembled WGS sequence"/>
</dbReference>
<evidence type="ECO:0000256" key="2">
    <source>
        <dbReference type="ARBA" id="ARBA00004613"/>
    </source>
</evidence>
<comment type="subcellular location">
    <subcellularLocation>
        <location evidence="1">Cell envelope</location>
    </subcellularLocation>
    <subcellularLocation>
        <location evidence="2">Secreted</location>
    </subcellularLocation>
</comment>